<comment type="caution">
    <text evidence="2">The sequence shown here is derived from an EMBL/GenBank/DDBJ whole genome shotgun (WGS) entry which is preliminary data.</text>
</comment>
<sequence length="825" mass="90199">MFLPEDASPPEQAAASAGGTPAAKRSENQQQERFKRGRSSLSLSVCGASKEGGCGAPGARSAIAKSDMGTFVSPDGKANSRQRISEDGFMKLLSFESVLAQTHSGVHERFAKKLLDEMAEATPPKASYFVFKRHMDLVAKCVEFNKLNLQKAPRDELDQRIRALDEIKEHWPSQRKDLEPRLADMGEITAQMSDEAIEDMLSTIVPWKVGSEEEGDEFDRTFDPMKPCLYMTEGSNMEKSIKMRDHLLNYCLAPLITSGPAAIDAILRFCARAQRTFARKPDSLDENFLAVILQFMRVVRALTTICKPVDTSHLADALALVTPSAVMKSADEGSATIMETVGSVLVGTTGWNEIVSDIKSKADSTKKTLPTYTAYVKDLKSYTTDKDVPDATTLSTMLDGCTDLISSLREGMATYLKGLIAGALNKFMDKAIQEGQHSEGSGSAAVQEAPVDWSVVEALNTKANGILEYAIFPAAKYKPQIEALGLASKAAGAKHAFDRAVQAIDPTWIETAIASSCDAFVQIVESVTPYVKYMDINVNEKLREVLTVVDKPDHWTTDGAKQLIGACLTICGFDLKFKVEKSITSGFQVFGKTLDLLSKLAEYEGLGGDTAARVKPAAAMRTLQAMASSMQCVKGELDNMANPNTSQAFVVHMTCEEELQAAGALILEVKATEMTAKIAKIDDVLNDIDNDKGRWTDKLKGDMKKDYALARKTLFKVDGKLIEDLLMEVTAMAQALSAAHDLFGRPEPEKLAKMVESGSKKAARCLVEAKLFLGYETFKNDEVQIHKFGKKIEKELKEYSIRGVVVGMTLAEPLQEWIKSVVDMA</sequence>
<evidence type="ECO:0000313" key="3">
    <source>
        <dbReference type="Proteomes" id="UP001189429"/>
    </source>
</evidence>
<dbReference type="EMBL" id="CAUYUJ010021159">
    <property type="protein sequence ID" value="CAK0903041.1"/>
    <property type="molecule type" value="Genomic_DNA"/>
</dbReference>
<proteinExistence type="predicted"/>
<evidence type="ECO:0000256" key="1">
    <source>
        <dbReference type="SAM" id="MobiDB-lite"/>
    </source>
</evidence>
<feature type="compositionally biased region" description="Low complexity" evidence="1">
    <location>
        <begin position="13"/>
        <end position="23"/>
    </location>
</feature>
<organism evidence="2 3">
    <name type="scientific">Prorocentrum cordatum</name>
    <dbReference type="NCBI Taxonomy" id="2364126"/>
    <lineage>
        <taxon>Eukaryota</taxon>
        <taxon>Sar</taxon>
        <taxon>Alveolata</taxon>
        <taxon>Dinophyceae</taxon>
        <taxon>Prorocentrales</taxon>
        <taxon>Prorocentraceae</taxon>
        <taxon>Prorocentrum</taxon>
    </lineage>
</organism>
<name>A0ABN9XSR2_9DINO</name>
<feature type="compositionally biased region" description="Basic and acidic residues" evidence="1">
    <location>
        <begin position="24"/>
        <end position="34"/>
    </location>
</feature>
<gene>
    <name evidence="2" type="ORF">PCOR1329_LOCUS79464</name>
</gene>
<dbReference type="Proteomes" id="UP001189429">
    <property type="component" value="Unassembled WGS sequence"/>
</dbReference>
<protein>
    <recommendedName>
        <fullName evidence="4">Exocyst complex component Sec6</fullName>
    </recommendedName>
</protein>
<evidence type="ECO:0008006" key="4">
    <source>
        <dbReference type="Google" id="ProtNLM"/>
    </source>
</evidence>
<evidence type="ECO:0000313" key="2">
    <source>
        <dbReference type="EMBL" id="CAK0903041.1"/>
    </source>
</evidence>
<feature type="region of interest" description="Disordered" evidence="1">
    <location>
        <begin position="1"/>
        <end position="40"/>
    </location>
</feature>
<reference evidence="2" key="1">
    <citation type="submission" date="2023-10" db="EMBL/GenBank/DDBJ databases">
        <authorList>
            <person name="Chen Y."/>
            <person name="Shah S."/>
            <person name="Dougan E. K."/>
            <person name="Thang M."/>
            <person name="Chan C."/>
        </authorList>
    </citation>
    <scope>NUCLEOTIDE SEQUENCE [LARGE SCALE GENOMIC DNA]</scope>
</reference>
<keyword evidence="3" id="KW-1185">Reference proteome</keyword>
<accession>A0ABN9XSR2</accession>